<sequence>MTAMRPASRIRSAGFTLIELVMVMVITAALAVVALPKFPDVGNWQVMAYADNVASALQSARRVALAQRRPVVATLTSTGVTVAYVAGGSIASLACPAAYSPCMLESGTRSITFNASNSGASVSSTGGTLTMTFTLGSGTARVLQIETETGLVRVLS</sequence>
<dbReference type="PROSITE" id="PS00409">
    <property type="entry name" value="PROKAR_NTER_METHYL"/>
    <property type="match status" value="1"/>
</dbReference>
<keyword evidence="3" id="KW-1185">Reference proteome</keyword>
<keyword evidence="1" id="KW-0472">Membrane</keyword>
<evidence type="ECO:0008006" key="4">
    <source>
        <dbReference type="Google" id="ProtNLM"/>
    </source>
</evidence>
<evidence type="ECO:0000313" key="2">
    <source>
        <dbReference type="EMBL" id="GAA0762217.1"/>
    </source>
</evidence>
<accession>A0ABN1KCD2</accession>
<dbReference type="InterPro" id="IPR012902">
    <property type="entry name" value="N_methyl_site"/>
</dbReference>
<dbReference type="Pfam" id="PF07963">
    <property type="entry name" value="N_methyl"/>
    <property type="match status" value="1"/>
</dbReference>
<protein>
    <recommendedName>
        <fullName evidence="4">Prepilin-type N-terminal cleavage/methylation domain-containing protein</fullName>
    </recommendedName>
</protein>
<dbReference type="InterPro" id="IPR045584">
    <property type="entry name" value="Pilin-like"/>
</dbReference>
<dbReference type="Gene3D" id="3.30.700.10">
    <property type="entry name" value="Glycoprotein, Type 4 Pilin"/>
    <property type="match status" value="1"/>
</dbReference>
<keyword evidence="1" id="KW-0812">Transmembrane</keyword>
<gene>
    <name evidence="2" type="ORF">GCM10009107_46460</name>
</gene>
<dbReference type="NCBIfam" id="TIGR02532">
    <property type="entry name" value="IV_pilin_GFxxxE"/>
    <property type="match status" value="1"/>
</dbReference>
<organism evidence="2 3">
    <name type="scientific">Ideonella azotifigens</name>
    <dbReference type="NCBI Taxonomy" id="513160"/>
    <lineage>
        <taxon>Bacteria</taxon>
        <taxon>Pseudomonadati</taxon>
        <taxon>Pseudomonadota</taxon>
        <taxon>Betaproteobacteria</taxon>
        <taxon>Burkholderiales</taxon>
        <taxon>Sphaerotilaceae</taxon>
        <taxon>Ideonella</taxon>
    </lineage>
</organism>
<feature type="transmembrane region" description="Helical" evidence="1">
    <location>
        <begin position="12"/>
        <end position="35"/>
    </location>
</feature>
<comment type="caution">
    <text evidence="2">The sequence shown here is derived from an EMBL/GenBank/DDBJ whole genome shotgun (WGS) entry which is preliminary data.</text>
</comment>
<dbReference type="EMBL" id="BAAAEW010000033">
    <property type="protein sequence ID" value="GAA0762217.1"/>
    <property type="molecule type" value="Genomic_DNA"/>
</dbReference>
<dbReference type="Proteomes" id="UP001500279">
    <property type="component" value="Unassembled WGS sequence"/>
</dbReference>
<keyword evidence="1" id="KW-1133">Transmembrane helix</keyword>
<reference evidence="2 3" key="1">
    <citation type="journal article" date="2019" name="Int. J. Syst. Evol. Microbiol.">
        <title>The Global Catalogue of Microorganisms (GCM) 10K type strain sequencing project: providing services to taxonomists for standard genome sequencing and annotation.</title>
        <authorList>
            <consortium name="The Broad Institute Genomics Platform"/>
            <consortium name="The Broad Institute Genome Sequencing Center for Infectious Disease"/>
            <person name="Wu L."/>
            <person name="Ma J."/>
        </authorList>
    </citation>
    <scope>NUCLEOTIDE SEQUENCE [LARGE SCALE GENOMIC DNA]</scope>
    <source>
        <strain evidence="2 3">JCM 15503</strain>
    </source>
</reference>
<evidence type="ECO:0000313" key="3">
    <source>
        <dbReference type="Proteomes" id="UP001500279"/>
    </source>
</evidence>
<name>A0ABN1KCD2_9BURK</name>
<proteinExistence type="predicted"/>
<evidence type="ECO:0000256" key="1">
    <source>
        <dbReference type="SAM" id="Phobius"/>
    </source>
</evidence>
<dbReference type="SUPFAM" id="SSF54523">
    <property type="entry name" value="Pili subunits"/>
    <property type="match status" value="1"/>
</dbReference>